<comment type="caution">
    <text evidence="1">The sequence shown here is derived from an EMBL/GenBank/DDBJ whole genome shotgun (WGS) entry which is preliminary data.</text>
</comment>
<accession>A0ABW1L8R0</accession>
<protein>
    <submittedName>
        <fullName evidence="1">Uncharacterized protein</fullName>
    </submittedName>
</protein>
<evidence type="ECO:0000313" key="1">
    <source>
        <dbReference type="EMBL" id="MFC6040123.1"/>
    </source>
</evidence>
<evidence type="ECO:0000313" key="2">
    <source>
        <dbReference type="Proteomes" id="UP001596170"/>
    </source>
</evidence>
<organism evidence="1 2">
    <name type="scientific">Paenisporosarcina macmurdoensis</name>
    <dbReference type="NCBI Taxonomy" id="212659"/>
    <lineage>
        <taxon>Bacteria</taxon>
        <taxon>Bacillati</taxon>
        <taxon>Bacillota</taxon>
        <taxon>Bacilli</taxon>
        <taxon>Bacillales</taxon>
        <taxon>Caryophanaceae</taxon>
        <taxon>Paenisporosarcina</taxon>
    </lineage>
</organism>
<dbReference type="EMBL" id="JBHSRI010000018">
    <property type="protein sequence ID" value="MFC6040123.1"/>
    <property type="molecule type" value="Genomic_DNA"/>
</dbReference>
<dbReference type="RefSeq" id="WP_377734426.1">
    <property type="nucleotide sequence ID" value="NZ_JBHSRI010000018.1"/>
</dbReference>
<proteinExistence type="predicted"/>
<reference evidence="2" key="1">
    <citation type="journal article" date="2019" name="Int. J. Syst. Evol. Microbiol.">
        <title>The Global Catalogue of Microorganisms (GCM) 10K type strain sequencing project: providing services to taxonomists for standard genome sequencing and annotation.</title>
        <authorList>
            <consortium name="The Broad Institute Genomics Platform"/>
            <consortium name="The Broad Institute Genome Sequencing Center for Infectious Disease"/>
            <person name="Wu L."/>
            <person name="Ma J."/>
        </authorList>
    </citation>
    <scope>NUCLEOTIDE SEQUENCE [LARGE SCALE GENOMIC DNA]</scope>
    <source>
        <strain evidence="2">CCUG 54527</strain>
    </source>
</reference>
<dbReference type="Proteomes" id="UP001596170">
    <property type="component" value="Unassembled WGS sequence"/>
</dbReference>
<keyword evidence="2" id="KW-1185">Reference proteome</keyword>
<sequence length="131" mass="15437">MNDLKTSILYIATAIEIGDYNKKNILNRLDEIIVQSRETVFVYEVYATHREDKQKNTFFQYGRGCKAKVVSTLEDIRAELSAKRPNKRFILWMLNNLLSTNLYQGKLQKQMKKDRKLARTTTTHTDKLEVY</sequence>
<name>A0ABW1L8R0_9BACL</name>
<gene>
    <name evidence="1" type="ORF">ACFPYN_11895</name>
</gene>